<evidence type="ECO:0000313" key="7">
    <source>
        <dbReference type="EMBL" id="RRG18748.1"/>
    </source>
</evidence>
<dbReference type="InterPro" id="IPR051784">
    <property type="entry name" value="Nod_factor_ABC_transporter"/>
</dbReference>
<keyword evidence="4 5" id="KW-0472">Membrane</keyword>
<evidence type="ECO:0000256" key="1">
    <source>
        <dbReference type="ARBA" id="ARBA00004141"/>
    </source>
</evidence>
<feature type="transmembrane region" description="Helical" evidence="5">
    <location>
        <begin position="244"/>
        <end position="265"/>
    </location>
</feature>
<comment type="subcellular location">
    <subcellularLocation>
        <location evidence="1">Membrane</location>
        <topology evidence="1">Multi-pass membrane protein</topology>
    </subcellularLocation>
</comment>
<dbReference type="Pfam" id="PF01061">
    <property type="entry name" value="ABC2_membrane"/>
    <property type="match status" value="1"/>
</dbReference>
<dbReference type="GO" id="GO:0140359">
    <property type="term" value="F:ABC-type transporter activity"/>
    <property type="evidence" value="ECO:0007669"/>
    <property type="project" value="InterPro"/>
</dbReference>
<accession>A0A3P2RMK2</accession>
<keyword evidence="3 5" id="KW-1133">Transmembrane helix</keyword>
<comment type="caution">
    <text evidence="7">The sequence shown here is derived from an EMBL/GenBank/DDBJ whole genome shotgun (WGS) entry which is preliminary data.</text>
</comment>
<keyword evidence="2 5" id="KW-0812">Transmembrane</keyword>
<evidence type="ECO:0000256" key="5">
    <source>
        <dbReference type="SAM" id="Phobius"/>
    </source>
</evidence>
<feature type="transmembrane region" description="Helical" evidence="5">
    <location>
        <begin position="105"/>
        <end position="130"/>
    </location>
</feature>
<dbReference type="InterPro" id="IPR013525">
    <property type="entry name" value="ABC2_TM"/>
</dbReference>
<evidence type="ECO:0000256" key="2">
    <source>
        <dbReference type="ARBA" id="ARBA00022692"/>
    </source>
</evidence>
<gene>
    <name evidence="7" type="ORF">D3P96_01830</name>
</gene>
<dbReference type="RefSeq" id="WP_124942687.1">
    <property type="nucleotide sequence ID" value="NZ_RHGY01000001.1"/>
</dbReference>
<evidence type="ECO:0000256" key="3">
    <source>
        <dbReference type="ARBA" id="ARBA00022989"/>
    </source>
</evidence>
<dbReference type="EMBL" id="RHGY01000001">
    <property type="protein sequence ID" value="RRG18748.1"/>
    <property type="molecule type" value="Genomic_DNA"/>
</dbReference>
<organism evidence="7 8">
    <name type="scientific">Weissella viridescens</name>
    <name type="common">Lactobacillus viridescens</name>
    <dbReference type="NCBI Taxonomy" id="1629"/>
    <lineage>
        <taxon>Bacteria</taxon>
        <taxon>Bacillati</taxon>
        <taxon>Bacillota</taxon>
        <taxon>Bacilli</taxon>
        <taxon>Lactobacillales</taxon>
        <taxon>Lactobacillaceae</taxon>
        <taxon>Weissella</taxon>
    </lineage>
</organism>
<evidence type="ECO:0000256" key="4">
    <source>
        <dbReference type="ARBA" id="ARBA00023136"/>
    </source>
</evidence>
<dbReference type="GO" id="GO:0016020">
    <property type="term" value="C:membrane"/>
    <property type="evidence" value="ECO:0007669"/>
    <property type="project" value="UniProtKB-SubCell"/>
</dbReference>
<dbReference type="OrthoDB" id="162334at2"/>
<evidence type="ECO:0000313" key="8">
    <source>
        <dbReference type="Proteomes" id="UP000275836"/>
    </source>
</evidence>
<feature type="domain" description="ABC-2 type transporter transmembrane" evidence="6">
    <location>
        <begin position="5"/>
        <end position="206"/>
    </location>
</feature>
<sequence>MYAKLIKRNLLIYTHDKMGIFFSFLGMFISLLIYIFFLRNNLIASLSRVEHVGKFVDTWMVAGLISIVALTTTLNAFGQEMEDRRNNKLDDFSVNSGLRLSAIKWIYTLTAIIEGLVSTIIFAVICFGYLSIRYSENAFNGHFWMSILFNSLLVVFSANFFTLISSCLSTMASFSALSAIVGTLAGFLSGTYIVYDALPKFMQTVLNYWPGYEIAAITRNEMMHGISSGVPNRVLDALGVSSNIGRAMAIVTIGTIICLVINYILSRTEKK</sequence>
<reference evidence="7 8" key="1">
    <citation type="submission" date="2018-10" db="EMBL/GenBank/DDBJ databases">
        <title>Draft genome sequence of Weissella viridescens UCO-SMC3.</title>
        <authorList>
            <person name="Garcia-Cancino A."/>
            <person name="Espinoza-Monje M."/>
            <person name="Albarracin L."/>
            <person name="Garcia-Castillo V."/>
            <person name="Campos-Martin J."/>
            <person name="Nakano Y."/>
            <person name="Guitierrez-Zamorano C."/>
            <person name="Ikeda-Ohtsubo W."/>
            <person name="Morita H."/>
            <person name="Kitazawa H."/>
            <person name="Villena J."/>
        </authorList>
    </citation>
    <scope>NUCLEOTIDE SEQUENCE [LARGE SCALE GENOMIC DNA]</scope>
    <source>
        <strain evidence="7 8">UCO-SMC3</strain>
    </source>
</reference>
<dbReference type="AlphaFoldDB" id="A0A3P2RMK2"/>
<dbReference type="Proteomes" id="UP000275836">
    <property type="component" value="Unassembled WGS sequence"/>
</dbReference>
<feature type="transmembrane region" description="Helical" evidence="5">
    <location>
        <begin position="20"/>
        <end position="38"/>
    </location>
</feature>
<proteinExistence type="predicted"/>
<feature type="transmembrane region" description="Helical" evidence="5">
    <location>
        <begin position="176"/>
        <end position="195"/>
    </location>
</feature>
<name>A0A3P2RMK2_WEIVI</name>
<dbReference type="PANTHER" id="PTHR43229:SF2">
    <property type="entry name" value="NODULATION PROTEIN J"/>
    <property type="match status" value="1"/>
</dbReference>
<protein>
    <recommendedName>
        <fullName evidence="6">ABC-2 type transporter transmembrane domain-containing protein</fullName>
    </recommendedName>
</protein>
<evidence type="ECO:0000259" key="6">
    <source>
        <dbReference type="Pfam" id="PF01061"/>
    </source>
</evidence>
<feature type="transmembrane region" description="Helical" evidence="5">
    <location>
        <begin position="142"/>
        <end position="164"/>
    </location>
</feature>
<dbReference type="PANTHER" id="PTHR43229">
    <property type="entry name" value="NODULATION PROTEIN J"/>
    <property type="match status" value="1"/>
</dbReference>
<feature type="transmembrane region" description="Helical" evidence="5">
    <location>
        <begin position="58"/>
        <end position="78"/>
    </location>
</feature>